<gene>
    <name evidence="1" type="ORF">PLAM_0729</name>
</gene>
<evidence type="ECO:0000313" key="1">
    <source>
        <dbReference type="EMBL" id="CUM58696.1"/>
    </source>
</evidence>
<organism evidence="1">
    <name type="scientific">Planktothrix agardhii</name>
    <name type="common">Oscillatoria agardhii</name>
    <dbReference type="NCBI Taxonomy" id="1160"/>
    <lineage>
        <taxon>Bacteria</taxon>
        <taxon>Bacillati</taxon>
        <taxon>Cyanobacteriota</taxon>
        <taxon>Cyanophyceae</taxon>
        <taxon>Oscillatoriophycideae</taxon>
        <taxon>Oscillatoriales</taxon>
        <taxon>Microcoleaceae</taxon>
        <taxon>Planktothrix</taxon>
    </lineage>
</organism>
<dbReference type="AlphaFoldDB" id="A0A1J1JB45"/>
<protein>
    <submittedName>
        <fullName evidence="1">Uncharacterized protein</fullName>
    </submittedName>
</protein>
<sequence length="42" mass="4983">MNGCAQAQQRVIRFYTDYCLNYIIQRNSVKFDSFHKGIQIIV</sequence>
<reference evidence="1" key="1">
    <citation type="submission" date="2015-09" db="EMBL/GenBank/DDBJ databases">
        <authorList>
            <person name="Jackson K.R."/>
            <person name="Lunt B.L."/>
            <person name="Fisher J.N.B."/>
            <person name="Gardner A.V."/>
            <person name="Bailey M.E."/>
            <person name="Deus L.M."/>
            <person name="Earl A.S."/>
            <person name="Gibby P.D."/>
            <person name="Hartmann K.A."/>
            <person name="Liu J.E."/>
            <person name="Manci A.M."/>
            <person name="Nielsen D.A."/>
            <person name="Solomon M.B."/>
            <person name="Breakwell D.P."/>
            <person name="Burnett S.H."/>
            <person name="Grose J.H."/>
        </authorList>
    </citation>
    <scope>NUCLEOTIDE SEQUENCE</scope>
    <source>
        <strain evidence="1">7805</strain>
    </source>
</reference>
<dbReference type="EMBL" id="LO018304">
    <property type="protein sequence ID" value="CUM58696.1"/>
    <property type="molecule type" value="Genomic_DNA"/>
</dbReference>
<proteinExistence type="predicted"/>
<accession>A0A1J1JB45</accession>
<name>A0A1J1JB45_PLAAG</name>